<dbReference type="Proteomes" id="UP000295157">
    <property type="component" value="Unassembled WGS sequence"/>
</dbReference>
<dbReference type="AlphaFoldDB" id="A0A4R4NMI2"/>
<dbReference type="InterPro" id="IPR023393">
    <property type="entry name" value="START-like_dom_sf"/>
</dbReference>
<dbReference type="RefSeq" id="WP_132331559.1">
    <property type="nucleotide sequence ID" value="NZ_SMJZ01000021.1"/>
</dbReference>
<accession>A0A4R4NMI2</accession>
<gene>
    <name evidence="1" type="ORF">E1267_08620</name>
</gene>
<dbReference type="Gene3D" id="3.30.530.20">
    <property type="match status" value="1"/>
</dbReference>
<proteinExistence type="predicted"/>
<organism evidence="1 2">
    <name type="scientific">Nonomuraea longispora</name>
    <dbReference type="NCBI Taxonomy" id="1848320"/>
    <lineage>
        <taxon>Bacteria</taxon>
        <taxon>Bacillati</taxon>
        <taxon>Actinomycetota</taxon>
        <taxon>Actinomycetes</taxon>
        <taxon>Streptosporangiales</taxon>
        <taxon>Streptosporangiaceae</taxon>
        <taxon>Nonomuraea</taxon>
    </lineage>
</organism>
<protein>
    <submittedName>
        <fullName evidence="1">SRPBCC domain-containing protein</fullName>
    </submittedName>
</protein>
<name>A0A4R4NMI2_9ACTN</name>
<evidence type="ECO:0000313" key="2">
    <source>
        <dbReference type="Proteomes" id="UP000295157"/>
    </source>
</evidence>
<dbReference type="OrthoDB" id="8417725at2"/>
<reference evidence="1 2" key="1">
    <citation type="submission" date="2019-02" db="EMBL/GenBank/DDBJ databases">
        <title>Draft genome sequences of novel Actinobacteria.</title>
        <authorList>
            <person name="Sahin N."/>
            <person name="Ay H."/>
            <person name="Saygin H."/>
        </authorList>
    </citation>
    <scope>NUCLEOTIDE SEQUENCE [LARGE SCALE GENOMIC DNA]</scope>
    <source>
        <strain evidence="1 2">KC201</strain>
    </source>
</reference>
<sequence length="244" mass="26601">MGHEFELPQEALVEADPGEVWEAISTGPGMDSWFMGRTEVTGGVVRTAFGGFALPESTVTAAEPGKRFAHGSTRGEDGRFVAYEFLIEGRGRGSTHVRLVTSGFLPGDDWQDEFEAMSRGMEMYFATLVERLGHFAGRAATPVTEFGPPVGDWPRAWELLHTALGGPPSPGDRVRFGPGPVEGVVYFRNSQTLGIRADHAIYRFLQGFHGPMIAAHLLFDDAGAGEGEGERWRAWLGEPYAQET</sequence>
<dbReference type="SUPFAM" id="SSF55961">
    <property type="entry name" value="Bet v1-like"/>
    <property type="match status" value="1"/>
</dbReference>
<comment type="caution">
    <text evidence="1">The sequence shown here is derived from an EMBL/GenBank/DDBJ whole genome shotgun (WGS) entry which is preliminary data.</text>
</comment>
<keyword evidence="2" id="KW-1185">Reference proteome</keyword>
<dbReference type="EMBL" id="SMJZ01000021">
    <property type="protein sequence ID" value="TDC09043.1"/>
    <property type="molecule type" value="Genomic_DNA"/>
</dbReference>
<dbReference type="CDD" id="cd07814">
    <property type="entry name" value="SRPBCC_CalC_Aha1-like"/>
    <property type="match status" value="1"/>
</dbReference>
<evidence type="ECO:0000313" key="1">
    <source>
        <dbReference type="EMBL" id="TDC09043.1"/>
    </source>
</evidence>